<protein>
    <recommendedName>
        <fullName evidence="9">Cobalt/magnesium transport protein CorA</fullName>
    </recommendedName>
</protein>
<keyword evidence="3 6" id="KW-1133">Transmembrane helix</keyword>
<dbReference type="PANTHER" id="PTHR47685:SF1">
    <property type="entry name" value="MAGNESIUM TRANSPORT PROTEIN CORA"/>
    <property type="match status" value="1"/>
</dbReference>
<accession>A0A6V8QKM8</accession>
<evidence type="ECO:0000256" key="1">
    <source>
        <dbReference type="ARBA" id="ARBA00004141"/>
    </source>
</evidence>
<dbReference type="Pfam" id="PF01544">
    <property type="entry name" value="CorA"/>
    <property type="match status" value="1"/>
</dbReference>
<dbReference type="AlphaFoldDB" id="A0A6V8QKM8"/>
<dbReference type="SUPFAM" id="SSF144083">
    <property type="entry name" value="Magnesium transport protein CorA, transmembrane region"/>
    <property type="match status" value="1"/>
</dbReference>
<dbReference type="EMBL" id="BLZH01000001">
    <property type="protein sequence ID" value="GFP52779.1"/>
    <property type="molecule type" value="Genomic_DNA"/>
</dbReference>
<organism evidence="7 8">
    <name type="scientific">Trichoderma asperellum</name>
    <name type="common">Filamentous fungus</name>
    <dbReference type="NCBI Taxonomy" id="101201"/>
    <lineage>
        <taxon>Eukaryota</taxon>
        <taxon>Fungi</taxon>
        <taxon>Dikarya</taxon>
        <taxon>Ascomycota</taxon>
        <taxon>Pezizomycotina</taxon>
        <taxon>Sordariomycetes</taxon>
        <taxon>Hypocreomycetidae</taxon>
        <taxon>Hypocreales</taxon>
        <taxon>Hypocreaceae</taxon>
        <taxon>Trichoderma</taxon>
    </lineage>
</organism>
<dbReference type="Proteomes" id="UP000517252">
    <property type="component" value="Unassembled WGS sequence"/>
</dbReference>
<dbReference type="OrthoDB" id="5286874at2759"/>
<feature type="compositionally biased region" description="Polar residues" evidence="5">
    <location>
        <begin position="284"/>
        <end position="296"/>
    </location>
</feature>
<comment type="caution">
    <text evidence="7">The sequence shown here is derived from an EMBL/GenBank/DDBJ whole genome shotgun (WGS) entry which is preliminary data.</text>
</comment>
<evidence type="ECO:0008006" key="9">
    <source>
        <dbReference type="Google" id="ProtNLM"/>
    </source>
</evidence>
<feature type="compositionally biased region" description="Basic and acidic residues" evidence="5">
    <location>
        <begin position="9"/>
        <end position="25"/>
    </location>
</feature>
<reference evidence="7 8" key="1">
    <citation type="submission" date="2020-07" db="EMBL/GenBank/DDBJ databases">
        <title>Trichoderma asperellum IC-1 whole genome shotgun sequence.</title>
        <authorList>
            <person name="Kanamasa S."/>
            <person name="Takahashi H."/>
        </authorList>
    </citation>
    <scope>NUCLEOTIDE SEQUENCE [LARGE SCALE GENOMIC DNA]</scope>
    <source>
        <strain evidence="7 8">IC-1</strain>
    </source>
</reference>
<evidence type="ECO:0000256" key="5">
    <source>
        <dbReference type="SAM" id="MobiDB-lite"/>
    </source>
</evidence>
<evidence type="ECO:0000256" key="3">
    <source>
        <dbReference type="ARBA" id="ARBA00022989"/>
    </source>
</evidence>
<dbReference type="PANTHER" id="PTHR47685">
    <property type="entry name" value="MAGNESIUM TRANSPORT PROTEIN CORA"/>
    <property type="match status" value="1"/>
</dbReference>
<proteinExistence type="predicted"/>
<feature type="transmembrane region" description="Helical" evidence="6">
    <location>
        <begin position="532"/>
        <end position="556"/>
    </location>
</feature>
<keyword evidence="2 6" id="KW-0812">Transmembrane</keyword>
<feature type="region of interest" description="Disordered" evidence="5">
    <location>
        <begin position="97"/>
        <end position="135"/>
    </location>
</feature>
<dbReference type="InterPro" id="IPR002523">
    <property type="entry name" value="MgTranspt_CorA/ZnTranspt_ZntB"/>
</dbReference>
<dbReference type="InterPro" id="IPR045863">
    <property type="entry name" value="CorA_TM1_TM2"/>
</dbReference>
<keyword evidence="4 6" id="KW-0472">Membrane</keyword>
<sequence length="610" mass="70152">MLLDTSASEAREEHARHLRTQKESSSKTLPLLSLMQLHQTSSDRDVPRPPSINRDEVIINPVVYEDAKIEDYRIYRPMSPVFEDVDTFDDFQFAFPAEEPSKDAEMSDLETPTTESESTQKPERPPSNTLTAPGIYSSTYSGTAELGAQHDVNLTIMYDPKGQKQPLFRWLHVRQDTMNFDAFWVDVSRHIQFTDAERAAIANLRAEIKRQCVKTRYNPQGAKAFIAHFRAFWPRCLEFWHKDRRLSAKNWGKVLKLAEGRQGDVKLKLKIADRPESPRVFLKPNTSTKTASAKSPEQTEDLPEYLHVFTLLPKSAESSGDTILKELYEQLSAAEKFLTEQTSYSAQRGYKQCRLMARDGVNEYLTNLAPRIDEKANDTLRRLYEERIDVFNMADMLFQLFFPLTFHGPTTGKYWGALNKLMKMPELDGDGDAISAPLTEFKNALWQLTRDIQSFQSIMSFAGKEDRATIELPPSKLSATDTGGFRSLFLADCANLVEQREYEFRRNTEYAEDLERETTYKMEWTKDRQENAIYAFTLVTIIFLPLSAISSIFGMNTNDIRNMDFDQWLYWAIALPVTVIIIVAGLWWMDELGNTTDWLLGARKRSSEPF</sequence>
<dbReference type="Gene3D" id="1.20.58.340">
    <property type="entry name" value="Magnesium transport protein CorA, transmembrane region"/>
    <property type="match status" value="1"/>
</dbReference>
<dbReference type="GO" id="GO:0016020">
    <property type="term" value="C:membrane"/>
    <property type="evidence" value="ECO:0007669"/>
    <property type="project" value="UniProtKB-SubCell"/>
</dbReference>
<name>A0A6V8QKM8_TRIAP</name>
<evidence type="ECO:0000256" key="4">
    <source>
        <dbReference type="ARBA" id="ARBA00023136"/>
    </source>
</evidence>
<feature type="transmembrane region" description="Helical" evidence="6">
    <location>
        <begin position="568"/>
        <end position="589"/>
    </location>
</feature>
<comment type="subcellular location">
    <subcellularLocation>
        <location evidence="1">Membrane</location>
        <topology evidence="1">Multi-pass membrane protein</topology>
    </subcellularLocation>
</comment>
<feature type="region of interest" description="Disordered" evidence="5">
    <location>
        <begin position="280"/>
        <end position="299"/>
    </location>
</feature>
<dbReference type="GO" id="GO:0046873">
    <property type="term" value="F:metal ion transmembrane transporter activity"/>
    <property type="evidence" value="ECO:0007669"/>
    <property type="project" value="InterPro"/>
</dbReference>
<evidence type="ECO:0000256" key="6">
    <source>
        <dbReference type="SAM" id="Phobius"/>
    </source>
</evidence>
<evidence type="ECO:0000313" key="8">
    <source>
        <dbReference type="Proteomes" id="UP000517252"/>
    </source>
</evidence>
<gene>
    <name evidence="7" type="ORF">TASIC1_0001093100</name>
</gene>
<feature type="region of interest" description="Disordered" evidence="5">
    <location>
        <begin position="1"/>
        <end position="30"/>
    </location>
</feature>
<dbReference type="InterPro" id="IPR050829">
    <property type="entry name" value="CorA_MIT"/>
</dbReference>
<evidence type="ECO:0000313" key="7">
    <source>
        <dbReference type="EMBL" id="GFP52779.1"/>
    </source>
</evidence>
<feature type="compositionally biased region" description="Polar residues" evidence="5">
    <location>
        <begin position="126"/>
        <end position="135"/>
    </location>
</feature>
<evidence type="ECO:0000256" key="2">
    <source>
        <dbReference type="ARBA" id="ARBA00022692"/>
    </source>
</evidence>